<dbReference type="OrthoDB" id="9800627at2"/>
<feature type="domain" description="Peptidase M50" evidence="14">
    <location>
        <begin position="14"/>
        <end position="130"/>
    </location>
</feature>
<dbReference type="Proteomes" id="UP000220246">
    <property type="component" value="Unassembled WGS sequence"/>
</dbReference>
<evidence type="ECO:0000256" key="11">
    <source>
        <dbReference type="ARBA" id="ARBA00023049"/>
    </source>
</evidence>
<evidence type="ECO:0000256" key="6">
    <source>
        <dbReference type="ARBA" id="ARBA00022692"/>
    </source>
</evidence>
<evidence type="ECO:0000256" key="13">
    <source>
        <dbReference type="SAM" id="Phobius"/>
    </source>
</evidence>
<proteinExistence type="inferred from homology"/>
<accession>A0A2A7UTB5</accession>
<keyword evidence="12 13" id="KW-0472">Membrane</keyword>
<comment type="cofactor">
    <cofactor evidence="1">
        <name>Zn(2+)</name>
        <dbReference type="ChEBI" id="CHEBI:29105"/>
    </cofactor>
</comment>
<dbReference type="AlphaFoldDB" id="A0A2A7UTB5"/>
<dbReference type="PANTHER" id="PTHR35864:SF1">
    <property type="entry name" value="ZINC METALLOPROTEASE YWHC-RELATED"/>
    <property type="match status" value="1"/>
</dbReference>
<dbReference type="GO" id="GO:0005886">
    <property type="term" value="C:plasma membrane"/>
    <property type="evidence" value="ECO:0007669"/>
    <property type="project" value="UniProtKB-SubCell"/>
</dbReference>
<evidence type="ECO:0000256" key="12">
    <source>
        <dbReference type="ARBA" id="ARBA00023136"/>
    </source>
</evidence>
<keyword evidence="16" id="KW-1185">Reference proteome</keyword>
<dbReference type="InterPro" id="IPR052348">
    <property type="entry name" value="Metallopeptidase_M50B"/>
</dbReference>
<evidence type="ECO:0000256" key="8">
    <source>
        <dbReference type="ARBA" id="ARBA00022801"/>
    </source>
</evidence>
<keyword evidence="7" id="KW-0479">Metal-binding</keyword>
<evidence type="ECO:0000259" key="14">
    <source>
        <dbReference type="Pfam" id="PF02163"/>
    </source>
</evidence>
<dbReference type="GO" id="GO:0008237">
    <property type="term" value="F:metallopeptidase activity"/>
    <property type="evidence" value="ECO:0007669"/>
    <property type="project" value="UniProtKB-KW"/>
</dbReference>
<name>A0A2A7UTB5_COMTR</name>
<feature type="transmembrane region" description="Helical" evidence="13">
    <location>
        <begin position="6"/>
        <end position="23"/>
    </location>
</feature>
<evidence type="ECO:0000313" key="16">
    <source>
        <dbReference type="Proteomes" id="UP000220246"/>
    </source>
</evidence>
<dbReference type="RefSeq" id="WP_066540769.1">
    <property type="nucleotide sequence ID" value="NZ_DALZQJ010000044.1"/>
</dbReference>
<evidence type="ECO:0000256" key="7">
    <source>
        <dbReference type="ARBA" id="ARBA00022723"/>
    </source>
</evidence>
<feature type="transmembrane region" description="Helical" evidence="13">
    <location>
        <begin position="57"/>
        <end position="76"/>
    </location>
</feature>
<keyword evidence="9" id="KW-0862">Zinc</keyword>
<keyword evidence="6 13" id="KW-0812">Transmembrane</keyword>
<dbReference type="InterPro" id="IPR044537">
    <property type="entry name" value="Rip2-like"/>
</dbReference>
<dbReference type="EMBL" id="PDEA01000001">
    <property type="protein sequence ID" value="PEH88401.1"/>
    <property type="molecule type" value="Genomic_DNA"/>
</dbReference>
<gene>
    <name evidence="15" type="ORF">CRM82_07100</name>
</gene>
<keyword evidence="10 13" id="KW-1133">Transmembrane helix</keyword>
<evidence type="ECO:0000256" key="5">
    <source>
        <dbReference type="ARBA" id="ARBA00022670"/>
    </source>
</evidence>
<evidence type="ECO:0000256" key="1">
    <source>
        <dbReference type="ARBA" id="ARBA00001947"/>
    </source>
</evidence>
<reference evidence="16" key="1">
    <citation type="submission" date="2017-09" db="EMBL/GenBank/DDBJ databases">
        <title>FDA dAtabase for Regulatory Grade micrObial Sequences (FDA-ARGOS): Supporting development and validation of Infectious Disease Dx tests.</title>
        <authorList>
            <person name="Minogue T."/>
            <person name="Wolcott M."/>
            <person name="Wasieloski L."/>
            <person name="Aguilar W."/>
            <person name="Moore D."/>
            <person name="Tallon L."/>
            <person name="Sadzewicz L."/>
            <person name="Ott S."/>
            <person name="Zhao X."/>
            <person name="Nagaraj S."/>
            <person name="Vavikolanu K."/>
            <person name="Aluvathingal J."/>
            <person name="Nadendla S."/>
            <person name="Sichtig H."/>
        </authorList>
    </citation>
    <scope>NUCLEOTIDE SEQUENCE [LARGE SCALE GENOMIC DNA]</scope>
    <source>
        <strain evidence="16">FDAARGOS_394</strain>
    </source>
</reference>
<keyword evidence="11" id="KW-0482">Metalloprotease</keyword>
<evidence type="ECO:0000313" key="15">
    <source>
        <dbReference type="EMBL" id="PEH88401.1"/>
    </source>
</evidence>
<sequence>MDATELLQTVLIYALPVLFAITVHEAAHGYVARHFGDPTATILGRVTLNPLKHIDPIGTILMPLLLYFSTSGAFLFGYAKPVPVDFSRLRHPKRDMIWVALAGPAANFLQAILWAVLLIVLVVSGIQERFFLEMARAGILTNLVMWAFNLFPLPPLDGGRILAGLLPSRLAYQFSRIEPFGFFIVLGLVLFGFVGTWWLRPLMAWGYEALDWILTPLTRWLA</sequence>
<feature type="transmembrane region" description="Helical" evidence="13">
    <location>
        <begin position="96"/>
        <end position="123"/>
    </location>
</feature>
<comment type="caution">
    <text evidence="15">The sequence shown here is derived from an EMBL/GenBank/DDBJ whole genome shotgun (WGS) entry which is preliminary data.</text>
</comment>
<protein>
    <submittedName>
        <fullName evidence="15">Site-2 protease family protein</fullName>
    </submittedName>
</protein>
<evidence type="ECO:0000256" key="9">
    <source>
        <dbReference type="ARBA" id="ARBA00022833"/>
    </source>
</evidence>
<evidence type="ECO:0000256" key="10">
    <source>
        <dbReference type="ARBA" id="ARBA00022989"/>
    </source>
</evidence>
<dbReference type="PANTHER" id="PTHR35864">
    <property type="entry name" value="ZINC METALLOPROTEASE MJ0611-RELATED"/>
    <property type="match status" value="1"/>
</dbReference>
<keyword evidence="8" id="KW-0378">Hydrolase</keyword>
<dbReference type="GeneID" id="80800361"/>
<organism evidence="15 16">
    <name type="scientific">Comamonas terrigena</name>
    <dbReference type="NCBI Taxonomy" id="32013"/>
    <lineage>
        <taxon>Bacteria</taxon>
        <taxon>Pseudomonadati</taxon>
        <taxon>Pseudomonadota</taxon>
        <taxon>Betaproteobacteria</taxon>
        <taxon>Burkholderiales</taxon>
        <taxon>Comamonadaceae</taxon>
        <taxon>Comamonas</taxon>
    </lineage>
</organism>
<dbReference type="CDD" id="cd06158">
    <property type="entry name" value="S2P-M50_like_1"/>
    <property type="match status" value="1"/>
</dbReference>
<comment type="similarity">
    <text evidence="3">Belongs to the peptidase M50B family.</text>
</comment>
<dbReference type="STRING" id="1219032.GCA_001515545_03544"/>
<comment type="subcellular location">
    <subcellularLocation>
        <location evidence="2">Cell membrane</location>
        <topology evidence="2">Multi-pass membrane protein</topology>
    </subcellularLocation>
</comment>
<evidence type="ECO:0000256" key="3">
    <source>
        <dbReference type="ARBA" id="ARBA00007931"/>
    </source>
</evidence>
<feature type="transmembrane region" description="Helical" evidence="13">
    <location>
        <begin position="130"/>
        <end position="148"/>
    </location>
</feature>
<dbReference type="GO" id="GO:0006508">
    <property type="term" value="P:proteolysis"/>
    <property type="evidence" value="ECO:0007669"/>
    <property type="project" value="UniProtKB-KW"/>
</dbReference>
<evidence type="ECO:0000256" key="2">
    <source>
        <dbReference type="ARBA" id="ARBA00004651"/>
    </source>
</evidence>
<keyword evidence="4" id="KW-1003">Cell membrane</keyword>
<dbReference type="InterPro" id="IPR008915">
    <property type="entry name" value="Peptidase_M50"/>
</dbReference>
<dbReference type="Pfam" id="PF02163">
    <property type="entry name" value="Peptidase_M50"/>
    <property type="match status" value="1"/>
</dbReference>
<keyword evidence="5 15" id="KW-0645">Protease</keyword>
<feature type="transmembrane region" description="Helical" evidence="13">
    <location>
        <begin position="180"/>
        <end position="199"/>
    </location>
</feature>
<dbReference type="GO" id="GO:0046872">
    <property type="term" value="F:metal ion binding"/>
    <property type="evidence" value="ECO:0007669"/>
    <property type="project" value="UniProtKB-KW"/>
</dbReference>
<evidence type="ECO:0000256" key="4">
    <source>
        <dbReference type="ARBA" id="ARBA00022475"/>
    </source>
</evidence>